<evidence type="ECO:0000313" key="3">
    <source>
        <dbReference type="Proteomes" id="UP000740926"/>
    </source>
</evidence>
<keyword evidence="3" id="KW-1185">Reference proteome</keyword>
<evidence type="ECO:0000313" key="2">
    <source>
        <dbReference type="EMBL" id="KAG1564693.1"/>
    </source>
</evidence>
<feature type="coiled-coil region" evidence="1">
    <location>
        <begin position="3"/>
        <end position="30"/>
    </location>
</feature>
<protein>
    <submittedName>
        <fullName evidence="2">Uncharacterized protein</fullName>
    </submittedName>
</protein>
<organism evidence="2 3">
    <name type="scientific">Rhizopus delemar</name>
    <dbReference type="NCBI Taxonomy" id="936053"/>
    <lineage>
        <taxon>Eukaryota</taxon>
        <taxon>Fungi</taxon>
        <taxon>Fungi incertae sedis</taxon>
        <taxon>Mucoromycota</taxon>
        <taxon>Mucoromycotina</taxon>
        <taxon>Mucoromycetes</taxon>
        <taxon>Mucorales</taxon>
        <taxon>Mucorineae</taxon>
        <taxon>Rhizopodaceae</taxon>
        <taxon>Rhizopus</taxon>
    </lineage>
</organism>
<gene>
    <name evidence="2" type="ORF">G6F50_010775</name>
</gene>
<accession>A0A9P7CK09</accession>
<proteinExistence type="predicted"/>
<reference evidence="2 3" key="1">
    <citation type="journal article" date="2020" name="Microb. Genom.">
        <title>Genetic diversity of clinical and environmental Mucorales isolates obtained from an investigation of mucormycosis cases among solid organ transplant recipients.</title>
        <authorList>
            <person name="Nguyen M.H."/>
            <person name="Kaul D."/>
            <person name="Muto C."/>
            <person name="Cheng S.J."/>
            <person name="Richter R.A."/>
            <person name="Bruno V.M."/>
            <person name="Liu G."/>
            <person name="Beyhan S."/>
            <person name="Sundermann A.J."/>
            <person name="Mounaud S."/>
            <person name="Pasculle A.W."/>
            <person name="Nierman W.C."/>
            <person name="Driscoll E."/>
            <person name="Cumbie R."/>
            <person name="Clancy C.J."/>
            <person name="Dupont C.L."/>
        </authorList>
    </citation>
    <scope>NUCLEOTIDE SEQUENCE [LARGE SCALE GENOMIC DNA]</scope>
    <source>
        <strain evidence="2 3">GL24</strain>
    </source>
</reference>
<comment type="caution">
    <text evidence="2">The sequence shown here is derived from an EMBL/GenBank/DDBJ whole genome shotgun (WGS) entry which is preliminary data.</text>
</comment>
<dbReference type="EMBL" id="JAANIU010002474">
    <property type="protein sequence ID" value="KAG1564693.1"/>
    <property type="molecule type" value="Genomic_DNA"/>
</dbReference>
<name>A0A9P7CK09_9FUNG</name>
<dbReference type="AlphaFoldDB" id="A0A9P7CK09"/>
<evidence type="ECO:0000256" key="1">
    <source>
        <dbReference type="SAM" id="Coils"/>
    </source>
</evidence>
<sequence length="228" mass="26711">MNHNSENNEIKELQHALRIIQNKISDCDDKRRGVIRKKTTKTTLLQEAYQVMRNDLQNALLEDKLDFQKASKVIPVPSNLMPLLPSSITKPAENLHDQRVERKITEGIKLMNCRAWLRSNNKIWIQSEGFALLEIQEAYLNCSPNILLPEKVHLNFNNNIEKDKQLHLYCSFDLLPDVQAADIVEALKVLCVYRHDNKYFQTEIYDIEWIYDNKDVSWTSTINAKRFL</sequence>
<keyword evidence="1" id="KW-0175">Coiled coil</keyword>
<dbReference type="Proteomes" id="UP000740926">
    <property type="component" value="Unassembled WGS sequence"/>
</dbReference>